<name>A0A087UNB0_STEMI</name>
<keyword evidence="2" id="KW-1185">Reference proteome</keyword>
<dbReference type="Proteomes" id="UP000054359">
    <property type="component" value="Unassembled WGS sequence"/>
</dbReference>
<dbReference type="AlphaFoldDB" id="A0A087UNB0"/>
<dbReference type="EMBL" id="KK120694">
    <property type="protein sequence ID" value="KFM78849.1"/>
    <property type="molecule type" value="Genomic_DNA"/>
</dbReference>
<feature type="non-terminal residue" evidence="1">
    <location>
        <position position="26"/>
    </location>
</feature>
<organism evidence="1 2">
    <name type="scientific">Stegodyphus mimosarum</name>
    <name type="common">African social velvet spider</name>
    <dbReference type="NCBI Taxonomy" id="407821"/>
    <lineage>
        <taxon>Eukaryota</taxon>
        <taxon>Metazoa</taxon>
        <taxon>Ecdysozoa</taxon>
        <taxon>Arthropoda</taxon>
        <taxon>Chelicerata</taxon>
        <taxon>Arachnida</taxon>
        <taxon>Araneae</taxon>
        <taxon>Araneomorphae</taxon>
        <taxon>Entelegynae</taxon>
        <taxon>Eresoidea</taxon>
        <taxon>Eresidae</taxon>
        <taxon>Stegodyphus</taxon>
    </lineage>
</organism>
<feature type="non-terminal residue" evidence="1">
    <location>
        <position position="1"/>
    </location>
</feature>
<evidence type="ECO:0000313" key="2">
    <source>
        <dbReference type="Proteomes" id="UP000054359"/>
    </source>
</evidence>
<protein>
    <submittedName>
        <fullName evidence="1">Uncharacterized protein</fullName>
    </submittedName>
</protein>
<sequence>INIILSSFFLMANGLGDSDHISLPRL</sequence>
<accession>A0A087UNB0</accession>
<gene>
    <name evidence="1" type="ORF">X975_25763</name>
</gene>
<evidence type="ECO:0000313" key="1">
    <source>
        <dbReference type="EMBL" id="KFM78849.1"/>
    </source>
</evidence>
<proteinExistence type="predicted"/>
<reference evidence="1 2" key="1">
    <citation type="submission" date="2013-11" db="EMBL/GenBank/DDBJ databases">
        <title>Genome sequencing of Stegodyphus mimosarum.</title>
        <authorList>
            <person name="Bechsgaard J."/>
        </authorList>
    </citation>
    <scope>NUCLEOTIDE SEQUENCE [LARGE SCALE GENOMIC DNA]</scope>
</reference>